<dbReference type="AlphaFoldDB" id="A0A3S4YA20"/>
<dbReference type="InterPro" id="IPR025205">
    <property type="entry name" value="PilX/PilW_C"/>
</dbReference>
<dbReference type="Pfam" id="PF14341">
    <property type="entry name" value="PilX_N"/>
    <property type="match status" value="1"/>
</dbReference>
<organism evidence="4 5">
    <name type="scientific">Neisseria animaloris</name>
    <dbReference type="NCBI Taxonomy" id="326522"/>
    <lineage>
        <taxon>Bacteria</taxon>
        <taxon>Pseudomonadati</taxon>
        <taxon>Pseudomonadota</taxon>
        <taxon>Betaproteobacteria</taxon>
        <taxon>Neisseriales</taxon>
        <taxon>Neisseriaceae</taxon>
        <taxon>Neisseria</taxon>
    </lineage>
</organism>
<keyword evidence="1" id="KW-0472">Membrane</keyword>
<dbReference type="Pfam" id="PF13681">
    <property type="entry name" value="PilX"/>
    <property type="match status" value="1"/>
</dbReference>
<reference evidence="4 5" key="1">
    <citation type="submission" date="2018-12" db="EMBL/GenBank/DDBJ databases">
        <authorList>
            <consortium name="Pathogen Informatics"/>
        </authorList>
    </citation>
    <scope>NUCLEOTIDE SEQUENCE [LARGE SCALE GENOMIC DNA]</scope>
    <source>
        <strain evidence="4 5">NCTC12227</strain>
    </source>
</reference>
<sequence>MRKSYILRHNLKAAQQGFSLFIVLIVMLVIAFLVVSATQSYNTEQRISTNDADRKFALSLAEAALQVGEAEILNFKDSQVVFSTDCSNGLCAAAGSEVSTTPRRVVQAGGDTPAWKRKKECGGSLCIDTNGKIYNVGSSRGRRNARYIVEYVGTQPDGSPIYRVTSKAWGKNNNTVVMLQSYISVE</sequence>
<dbReference type="RefSeq" id="WP_107879254.1">
    <property type="nucleotide sequence ID" value="NZ_JBGNXI010000005.1"/>
</dbReference>
<keyword evidence="1" id="KW-0812">Transmembrane</keyword>
<dbReference type="InterPro" id="IPR025746">
    <property type="entry name" value="PilX_N_dom"/>
</dbReference>
<keyword evidence="1" id="KW-1133">Transmembrane helix</keyword>
<accession>A0A3S4YA20</accession>
<evidence type="ECO:0000313" key="4">
    <source>
        <dbReference type="EMBL" id="VEJ20971.1"/>
    </source>
</evidence>
<proteinExistence type="predicted"/>
<evidence type="ECO:0000313" key="5">
    <source>
        <dbReference type="Proteomes" id="UP000268229"/>
    </source>
</evidence>
<evidence type="ECO:0000256" key="1">
    <source>
        <dbReference type="SAM" id="Phobius"/>
    </source>
</evidence>
<dbReference type="KEGG" id="nani:NCTC12227_00693"/>
<gene>
    <name evidence="4" type="primary">pilK</name>
    <name evidence="4" type="ORF">NCTC12227_00693</name>
</gene>
<protein>
    <submittedName>
        <fullName evidence="4">Type IV pilus biogenesis protein PilK</fullName>
    </submittedName>
</protein>
<dbReference type="OrthoDB" id="8613141at2"/>
<evidence type="ECO:0000259" key="2">
    <source>
        <dbReference type="Pfam" id="PF13681"/>
    </source>
</evidence>
<feature type="domain" description="Type 4 fimbrial biogenesis protein PilX N-terminal" evidence="3">
    <location>
        <begin position="16"/>
        <end position="65"/>
    </location>
</feature>
<name>A0A3S4YA20_9NEIS</name>
<dbReference type="STRING" id="326522.BWD08_07200"/>
<keyword evidence="5" id="KW-1185">Reference proteome</keyword>
<feature type="transmembrane region" description="Helical" evidence="1">
    <location>
        <begin position="20"/>
        <end position="41"/>
    </location>
</feature>
<evidence type="ECO:0000259" key="3">
    <source>
        <dbReference type="Pfam" id="PF14341"/>
    </source>
</evidence>
<dbReference type="Proteomes" id="UP000268229">
    <property type="component" value="Chromosome"/>
</dbReference>
<dbReference type="EMBL" id="LR134516">
    <property type="protein sequence ID" value="VEJ20971.1"/>
    <property type="molecule type" value="Genomic_DNA"/>
</dbReference>
<feature type="domain" description="PilX/PilW C-terminal" evidence="2">
    <location>
        <begin position="88"/>
        <end position="183"/>
    </location>
</feature>